<dbReference type="GO" id="GO:0017004">
    <property type="term" value="P:cytochrome complex assembly"/>
    <property type="evidence" value="ECO:0007669"/>
    <property type="project" value="UniProtKB-KW"/>
</dbReference>
<dbReference type="SUPFAM" id="SSF48452">
    <property type="entry name" value="TPR-like"/>
    <property type="match status" value="1"/>
</dbReference>
<reference evidence="10" key="1">
    <citation type="submission" date="2016-11" db="EMBL/GenBank/DDBJ databases">
        <title>Draft Genome Sequence of Marinobacter hydrocarbonoclasticus strain STW2, a polyaromatic aromatic hydrocarbon degrading and denitrifying bacterium from rhizosphere of Seagrass Enhalus acodoides.</title>
        <authorList>
            <person name="Ling J."/>
            <person name="Dong J."/>
        </authorList>
    </citation>
    <scope>NUCLEOTIDE SEQUENCE [LARGE SCALE GENOMIC DNA]</scope>
    <source>
        <strain evidence="10">STW2</strain>
    </source>
</reference>
<evidence type="ECO:0000259" key="8">
    <source>
        <dbReference type="Pfam" id="PF23892"/>
    </source>
</evidence>
<evidence type="ECO:0000256" key="5">
    <source>
        <dbReference type="PROSITE-ProRule" id="PRU00339"/>
    </source>
</evidence>
<sequence>MTETFWIAATVLILFALAFVLYPVFFHRPQAQQETDLRNQNLLAYRSRLKELEHEYESGILDDENYRLLKEELAGAMLDDVPEDEVPEKRIPGRRSAMVVALAVVLLLPAGTFLAYDRWGAMEQVEQYLTMQEMNASGGEQVARVSELAEQLRNRLEANPDNPDGWAMLGQTYMRIERYEDAAQAFRRLAEAVEEDPASSAVAYGLSAQALFFTTEGQMTPEVVEAIEAAQALNPDEVNSLGLLGISAFSQQNYQGAIEYWERIVEVAPDHPQIASIRGGIDESYRRLGQQPSAPEEPAEPVSASGPGVSLRISLDEDLQGQVPADTALFIFARSAGTSQGAPVAVARLTAGALPADIRLDDRYAMSPETTISAEQDVVIIARLSRTGSVNPQPGDWQGRVEAQVLSPDAQGEPVQLVINQELTN</sequence>
<name>A0A1M2UZR3_MARNT</name>
<dbReference type="EMBL" id="MPKY01000001">
    <property type="protein sequence ID" value="OJT00828.1"/>
    <property type="molecule type" value="Genomic_DNA"/>
</dbReference>
<dbReference type="Pfam" id="PF23892">
    <property type="entry name" value="Ig_CycH"/>
    <property type="match status" value="1"/>
</dbReference>
<keyword evidence="11" id="KW-1185">Reference proteome</keyword>
<dbReference type="InterPro" id="IPR017560">
    <property type="entry name" value="Cyt_c_biogenesis_CcmI"/>
</dbReference>
<evidence type="ECO:0000256" key="4">
    <source>
        <dbReference type="ARBA" id="ARBA00022803"/>
    </source>
</evidence>
<feature type="domain" description="Cytochrome c-type biogenesis protein H TPR" evidence="9">
    <location>
        <begin position="142"/>
        <end position="269"/>
    </location>
</feature>
<dbReference type="OrthoDB" id="9776053at2"/>
<feature type="region of interest" description="Disordered" evidence="6">
    <location>
        <begin position="286"/>
        <end position="308"/>
    </location>
</feature>
<dbReference type="NCBIfam" id="TIGR03142">
    <property type="entry name" value="cytochro_ccmI"/>
    <property type="match status" value="1"/>
</dbReference>
<dbReference type="GO" id="GO:0030313">
    <property type="term" value="C:cell envelope"/>
    <property type="evidence" value="ECO:0007669"/>
    <property type="project" value="UniProtKB-SubCell"/>
</dbReference>
<keyword evidence="7" id="KW-0812">Transmembrane</keyword>
<dbReference type="PANTHER" id="PTHR47870">
    <property type="entry name" value="CYTOCHROME C-TYPE BIOGENESIS PROTEIN CCMH"/>
    <property type="match status" value="1"/>
</dbReference>
<feature type="transmembrane region" description="Helical" evidence="7">
    <location>
        <begin position="97"/>
        <end position="116"/>
    </location>
</feature>
<evidence type="ECO:0000256" key="7">
    <source>
        <dbReference type="SAM" id="Phobius"/>
    </source>
</evidence>
<dbReference type="PROSITE" id="PS50005">
    <property type="entry name" value="TPR"/>
    <property type="match status" value="2"/>
</dbReference>
<proteinExistence type="predicted"/>
<dbReference type="AlphaFoldDB" id="A0A1M2UZR3"/>
<evidence type="ECO:0000259" key="9">
    <source>
        <dbReference type="Pfam" id="PF23914"/>
    </source>
</evidence>
<evidence type="ECO:0000256" key="2">
    <source>
        <dbReference type="ARBA" id="ARBA00022737"/>
    </source>
</evidence>
<comment type="caution">
    <text evidence="10">The sequence shown here is derived from an EMBL/GenBank/DDBJ whole genome shotgun (WGS) entry which is preliminary data.</text>
</comment>
<keyword evidence="3" id="KW-0201">Cytochrome c-type biogenesis</keyword>
<feature type="repeat" description="TPR" evidence="5">
    <location>
        <begin position="238"/>
        <end position="271"/>
    </location>
</feature>
<feature type="repeat" description="TPR" evidence="5">
    <location>
        <begin position="163"/>
        <end position="196"/>
    </location>
</feature>
<keyword evidence="4 5" id="KW-0802">TPR repeat</keyword>
<dbReference type="RefSeq" id="WP_072677640.1">
    <property type="nucleotide sequence ID" value="NZ_MPKY01000001.1"/>
</dbReference>
<keyword evidence="7" id="KW-1133">Transmembrane helix</keyword>
<dbReference type="Pfam" id="PF23914">
    <property type="entry name" value="TPR_CcmH_CycH"/>
    <property type="match status" value="1"/>
</dbReference>
<dbReference type="InterPro" id="IPR011990">
    <property type="entry name" value="TPR-like_helical_dom_sf"/>
</dbReference>
<gene>
    <name evidence="10" type="ORF">BEE62_12555</name>
</gene>
<dbReference type="SMART" id="SM00028">
    <property type="entry name" value="TPR"/>
    <property type="match status" value="2"/>
</dbReference>
<dbReference type="InterPro" id="IPR051263">
    <property type="entry name" value="C-type_cytochrome_biogenesis"/>
</dbReference>
<feature type="compositionally biased region" description="Low complexity" evidence="6">
    <location>
        <begin position="292"/>
        <end position="307"/>
    </location>
</feature>
<comment type="subcellular location">
    <subcellularLocation>
        <location evidence="1">Cell envelope</location>
    </subcellularLocation>
</comment>
<accession>A0A1M2UZR3</accession>
<feature type="transmembrane region" description="Helical" evidence="7">
    <location>
        <begin position="6"/>
        <end position="25"/>
    </location>
</feature>
<organism evidence="10 11">
    <name type="scientific">Marinobacter nauticus</name>
    <name type="common">Marinobacter hydrocarbonoclasticus</name>
    <name type="synonym">Marinobacter aquaeolei</name>
    <dbReference type="NCBI Taxonomy" id="2743"/>
    <lineage>
        <taxon>Bacteria</taxon>
        <taxon>Pseudomonadati</taxon>
        <taxon>Pseudomonadota</taxon>
        <taxon>Gammaproteobacteria</taxon>
        <taxon>Pseudomonadales</taxon>
        <taxon>Marinobacteraceae</taxon>
        <taxon>Marinobacter</taxon>
    </lineage>
</organism>
<dbReference type="GO" id="GO:0005886">
    <property type="term" value="C:plasma membrane"/>
    <property type="evidence" value="ECO:0007669"/>
    <property type="project" value="TreeGrafter"/>
</dbReference>
<dbReference type="InterPro" id="IPR056412">
    <property type="entry name" value="Ig_CycH"/>
</dbReference>
<protein>
    <submittedName>
        <fullName evidence="10">C-type cytochrome biogenesis protein CcmI</fullName>
    </submittedName>
</protein>
<dbReference type="Proteomes" id="UP000183986">
    <property type="component" value="Unassembled WGS sequence"/>
</dbReference>
<dbReference type="PANTHER" id="PTHR47870:SF4">
    <property type="entry name" value="CYTOCHROME C-TYPE BIOGENESIS PROTEIN CYCH"/>
    <property type="match status" value="1"/>
</dbReference>
<evidence type="ECO:0000256" key="3">
    <source>
        <dbReference type="ARBA" id="ARBA00022748"/>
    </source>
</evidence>
<dbReference type="InterPro" id="IPR019734">
    <property type="entry name" value="TPR_rpt"/>
</dbReference>
<feature type="domain" description="Cytochrome c-type biogenesis protein H Ig-like" evidence="8">
    <location>
        <begin position="310"/>
        <end position="420"/>
    </location>
</feature>
<dbReference type="InterPro" id="IPR056413">
    <property type="entry name" value="TPR_CcmH_CycH"/>
</dbReference>
<evidence type="ECO:0000313" key="11">
    <source>
        <dbReference type="Proteomes" id="UP000183986"/>
    </source>
</evidence>
<keyword evidence="7" id="KW-0472">Membrane</keyword>
<evidence type="ECO:0000313" key="10">
    <source>
        <dbReference type="EMBL" id="OJT00828.1"/>
    </source>
</evidence>
<evidence type="ECO:0000256" key="6">
    <source>
        <dbReference type="SAM" id="MobiDB-lite"/>
    </source>
</evidence>
<keyword evidence="2" id="KW-0677">Repeat</keyword>
<dbReference type="Gene3D" id="1.25.40.10">
    <property type="entry name" value="Tetratricopeptide repeat domain"/>
    <property type="match status" value="1"/>
</dbReference>
<evidence type="ECO:0000256" key="1">
    <source>
        <dbReference type="ARBA" id="ARBA00004196"/>
    </source>
</evidence>